<feature type="domain" description="Heparin-sulfate lyase N-terminal" evidence="7">
    <location>
        <begin position="46"/>
        <end position="354"/>
    </location>
</feature>
<dbReference type="InterPro" id="IPR031680">
    <property type="entry name" value="Hepar_II_III_N"/>
</dbReference>
<dbReference type="InterPro" id="IPR008929">
    <property type="entry name" value="Chondroitin_lyas"/>
</dbReference>
<dbReference type="GO" id="GO:0016829">
    <property type="term" value="F:lyase activity"/>
    <property type="evidence" value="ECO:0007669"/>
    <property type="project" value="UniProtKB-KW"/>
</dbReference>
<gene>
    <name evidence="8" type="ORF">ACFPFU_24970</name>
</gene>
<keyword evidence="4 8" id="KW-0456">Lyase</keyword>
<protein>
    <submittedName>
        <fullName evidence="8">Alginate lyase family protein</fullName>
    </submittedName>
</protein>
<evidence type="ECO:0000259" key="6">
    <source>
        <dbReference type="Pfam" id="PF07940"/>
    </source>
</evidence>
<keyword evidence="9" id="KW-1185">Reference proteome</keyword>
<dbReference type="Pfam" id="PF16889">
    <property type="entry name" value="Hepar_II_III_N"/>
    <property type="match status" value="1"/>
</dbReference>
<sequence length="681" mass="77823">MKFTKSLLLLGILFSISESTVAQKTWKEIITIEDLYAHYPATIEDMFNDFNLDHPGFEKVKAAKERGDMVEASGYLLEYYKNSPVAQDLRKTNLAITDKTEAEADTILNNVFVVQNVRGQVPYGDDGHRDWYYKGPNNDREWAWLSNRHSQLSQVFSTYFDTGNPKYVQYIDLFLRDFIIKSMPYPAQKSSTSVWRGLEVAARAKVWTRIFYGLIDNEYFSPATRLLILSSLPDHAHYNRNFHGGNNWLTMEISALATIAANFPEYTKSSEWLDYAIGAMTESMKDQVYADGVQTELTSHYHNVSLHNFELFKEICDKANKTLPDFYTQTIEDMYSYIAHAVRPSGFRILNNDGDRGSDRNLILSGAEKFNKTEWEYIASNGNSGTQPLAGPSYFFPWAGQMISRSGFDADAHWSFFDMGPWGSGHQHNDKLHISISAYGKDFLVDAGRFAYTGEVAEKFRPYARGSQGHNVILIDQMGQNAGPTHAEEPLGDTFYKITDDFDYASNSFDRFIDVEGEAKHIRSVFYVRGEFWVVVDKVLTDKPRKIDALWHWHPECIVEQDGLIVKTNHERGNLAVIPLGGHKFEIAFVKGQETPDIQGWYSPEYNLFEPNIASIYSTEIKENTTFVWLLLPSDAQMSPVSAEILSENDKEVQIDVKSDKEGWRIHIPFMNSKDAKLTRH</sequence>
<dbReference type="Proteomes" id="UP001595818">
    <property type="component" value="Unassembled WGS sequence"/>
</dbReference>
<evidence type="ECO:0000256" key="4">
    <source>
        <dbReference type="ARBA" id="ARBA00023239"/>
    </source>
</evidence>
<dbReference type="Pfam" id="PF07940">
    <property type="entry name" value="Hepar_II_III_C"/>
    <property type="match status" value="1"/>
</dbReference>
<evidence type="ECO:0000256" key="2">
    <source>
        <dbReference type="ARBA" id="ARBA00022729"/>
    </source>
</evidence>
<evidence type="ECO:0000313" key="9">
    <source>
        <dbReference type="Proteomes" id="UP001595818"/>
    </source>
</evidence>
<comment type="caution">
    <text evidence="8">The sequence shown here is derived from an EMBL/GenBank/DDBJ whole genome shotgun (WGS) entry which is preliminary data.</text>
</comment>
<dbReference type="SUPFAM" id="SSF48230">
    <property type="entry name" value="Chondroitin AC/alginate lyase"/>
    <property type="match status" value="1"/>
</dbReference>
<evidence type="ECO:0000259" key="7">
    <source>
        <dbReference type="Pfam" id="PF16889"/>
    </source>
</evidence>
<dbReference type="InterPro" id="IPR012480">
    <property type="entry name" value="Hepar_II_III_C"/>
</dbReference>
<feature type="signal peptide" evidence="5">
    <location>
        <begin position="1"/>
        <end position="22"/>
    </location>
</feature>
<keyword evidence="3" id="KW-0574">Periplasm</keyword>
<evidence type="ECO:0000313" key="8">
    <source>
        <dbReference type="EMBL" id="MFC4874979.1"/>
    </source>
</evidence>
<name>A0ABV9T853_9BACT</name>
<evidence type="ECO:0000256" key="5">
    <source>
        <dbReference type="SAM" id="SignalP"/>
    </source>
</evidence>
<dbReference type="Gene3D" id="2.70.98.70">
    <property type="match status" value="1"/>
</dbReference>
<feature type="domain" description="Heparinase II/III-like C-terminal" evidence="6">
    <location>
        <begin position="396"/>
        <end position="629"/>
    </location>
</feature>
<accession>A0ABV9T853</accession>
<proteinExistence type="predicted"/>
<reference evidence="9" key="1">
    <citation type="journal article" date="2019" name="Int. J. Syst. Evol. Microbiol.">
        <title>The Global Catalogue of Microorganisms (GCM) 10K type strain sequencing project: providing services to taxonomists for standard genome sequencing and annotation.</title>
        <authorList>
            <consortium name="The Broad Institute Genomics Platform"/>
            <consortium name="The Broad Institute Genome Sequencing Center for Infectious Disease"/>
            <person name="Wu L."/>
            <person name="Ma J."/>
        </authorList>
    </citation>
    <scope>NUCLEOTIDE SEQUENCE [LARGE SCALE GENOMIC DNA]</scope>
    <source>
        <strain evidence="9">CGMCC 4.7466</strain>
    </source>
</reference>
<dbReference type="Gene3D" id="1.50.10.100">
    <property type="entry name" value="Chondroitin AC/alginate lyase"/>
    <property type="match status" value="1"/>
</dbReference>
<evidence type="ECO:0000256" key="1">
    <source>
        <dbReference type="ARBA" id="ARBA00004418"/>
    </source>
</evidence>
<feature type="chain" id="PRO_5046792182" evidence="5">
    <location>
        <begin position="23"/>
        <end position="681"/>
    </location>
</feature>
<keyword evidence="2 5" id="KW-0732">Signal</keyword>
<organism evidence="8 9">
    <name type="scientific">Negadavirga shengliensis</name>
    <dbReference type="NCBI Taxonomy" id="1389218"/>
    <lineage>
        <taxon>Bacteria</taxon>
        <taxon>Pseudomonadati</taxon>
        <taxon>Bacteroidota</taxon>
        <taxon>Cytophagia</taxon>
        <taxon>Cytophagales</taxon>
        <taxon>Cyclobacteriaceae</taxon>
        <taxon>Negadavirga</taxon>
    </lineage>
</organism>
<comment type="subcellular location">
    <subcellularLocation>
        <location evidence="1">Periplasm</location>
    </subcellularLocation>
</comment>
<dbReference type="PANTHER" id="PTHR39210:SF1">
    <property type="entry name" value="HEPARIN-SULFATE LYASE"/>
    <property type="match status" value="1"/>
</dbReference>
<dbReference type="RefSeq" id="WP_377069359.1">
    <property type="nucleotide sequence ID" value="NZ_JBHSJJ010000026.1"/>
</dbReference>
<evidence type="ECO:0000256" key="3">
    <source>
        <dbReference type="ARBA" id="ARBA00022764"/>
    </source>
</evidence>
<dbReference type="PANTHER" id="PTHR39210">
    <property type="entry name" value="HEPARIN-SULFATE LYASE"/>
    <property type="match status" value="1"/>
</dbReference>
<dbReference type="EMBL" id="JBHSJJ010000026">
    <property type="protein sequence ID" value="MFC4874979.1"/>
    <property type="molecule type" value="Genomic_DNA"/>
</dbReference>